<evidence type="ECO:0000313" key="10">
    <source>
        <dbReference type="Proteomes" id="UP000230859"/>
    </source>
</evidence>
<proteinExistence type="inferred from homology"/>
<feature type="transmembrane region" description="Helical" evidence="7">
    <location>
        <begin position="240"/>
        <end position="260"/>
    </location>
</feature>
<feature type="domain" description="ABC transmembrane type-1" evidence="8">
    <location>
        <begin position="70"/>
        <end position="290"/>
    </location>
</feature>
<dbReference type="GO" id="GO:0005886">
    <property type="term" value="C:plasma membrane"/>
    <property type="evidence" value="ECO:0007669"/>
    <property type="project" value="UniProtKB-SubCell"/>
</dbReference>
<keyword evidence="3" id="KW-1003">Cell membrane</keyword>
<evidence type="ECO:0000256" key="2">
    <source>
        <dbReference type="ARBA" id="ARBA00022448"/>
    </source>
</evidence>
<comment type="similarity">
    <text evidence="7">Belongs to the binding-protein-dependent transport system permease family.</text>
</comment>
<comment type="subcellular location">
    <subcellularLocation>
        <location evidence="1 7">Cell membrane</location>
        <topology evidence="1 7">Multi-pass membrane protein</topology>
    </subcellularLocation>
</comment>
<name>A0A2H0LV33_9BACT</name>
<dbReference type="InterPro" id="IPR000515">
    <property type="entry name" value="MetI-like"/>
</dbReference>
<reference evidence="9 10" key="1">
    <citation type="submission" date="2017-09" db="EMBL/GenBank/DDBJ databases">
        <title>Depth-based differentiation of microbial function through sediment-hosted aquifers and enrichment of novel symbionts in the deep terrestrial subsurface.</title>
        <authorList>
            <person name="Probst A.J."/>
            <person name="Ladd B."/>
            <person name="Jarett J.K."/>
            <person name="Geller-Mcgrath D.E."/>
            <person name="Sieber C.M."/>
            <person name="Emerson J.B."/>
            <person name="Anantharaman K."/>
            <person name="Thomas B.C."/>
            <person name="Malmstrom R."/>
            <person name="Stieglmeier M."/>
            <person name="Klingl A."/>
            <person name="Woyke T."/>
            <person name="Ryan C.M."/>
            <person name="Banfield J.F."/>
        </authorList>
    </citation>
    <scope>NUCLEOTIDE SEQUENCE [LARGE SCALE GENOMIC DNA]</scope>
    <source>
        <strain evidence="9">CG11_big_fil_rev_8_21_14_0_20_45_26</strain>
    </source>
</reference>
<evidence type="ECO:0000256" key="3">
    <source>
        <dbReference type="ARBA" id="ARBA00022475"/>
    </source>
</evidence>
<dbReference type="GO" id="GO:0055085">
    <property type="term" value="P:transmembrane transport"/>
    <property type="evidence" value="ECO:0007669"/>
    <property type="project" value="InterPro"/>
</dbReference>
<feature type="transmembrane region" description="Helical" evidence="7">
    <location>
        <begin position="266"/>
        <end position="288"/>
    </location>
</feature>
<accession>A0A2H0LV33</accession>
<dbReference type="CDD" id="cd06261">
    <property type="entry name" value="TM_PBP2"/>
    <property type="match status" value="1"/>
</dbReference>
<gene>
    <name evidence="9" type="ORF">COV74_00970</name>
</gene>
<feature type="transmembrane region" description="Helical" evidence="7">
    <location>
        <begin position="75"/>
        <end position="95"/>
    </location>
</feature>
<dbReference type="Proteomes" id="UP000230859">
    <property type="component" value="Unassembled WGS sequence"/>
</dbReference>
<dbReference type="Gene3D" id="1.10.3720.10">
    <property type="entry name" value="MetI-like"/>
    <property type="match status" value="1"/>
</dbReference>
<evidence type="ECO:0000313" key="9">
    <source>
        <dbReference type="EMBL" id="PIQ87365.1"/>
    </source>
</evidence>
<dbReference type="AlphaFoldDB" id="A0A2H0LV33"/>
<dbReference type="InterPro" id="IPR035906">
    <property type="entry name" value="MetI-like_sf"/>
</dbReference>
<evidence type="ECO:0000256" key="7">
    <source>
        <dbReference type="RuleBase" id="RU363032"/>
    </source>
</evidence>
<feature type="transmembrane region" description="Helical" evidence="7">
    <location>
        <begin position="166"/>
        <end position="186"/>
    </location>
</feature>
<sequence length="300" mass="33995">MGQLKNTTKETIAAYAFLAPNLTGFLIFTSIPVLASLGLSFMRWDLLTAPRFVGIDNFIQLFRDPLFWKYCWNTIYLMLAIPFSISGSLILALALNQKIKGVVFFRTIYFLPTICSGVAIFMLWRLVYNPEFGIFNTMIAKFGEIIGVPLKGPFWLSDEKWAKPALIIMGIWQMVGGYNMILYLAALQGVPRHLYEAAEIDGANSWQKFWAVTWPQISPTTFFIATMSIIGGFQAGFDPAYIMTGGGPNGATTTIIYYIYNHAFEWYHMGYAAAISWVLFLIIFLITLAKWKLFSNEVTY</sequence>
<evidence type="ECO:0000256" key="4">
    <source>
        <dbReference type="ARBA" id="ARBA00022692"/>
    </source>
</evidence>
<keyword evidence="6 7" id="KW-0472">Membrane</keyword>
<evidence type="ECO:0000256" key="1">
    <source>
        <dbReference type="ARBA" id="ARBA00004651"/>
    </source>
</evidence>
<comment type="caution">
    <text evidence="9">The sequence shown here is derived from an EMBL/GenBank/DDBJ whole genome shotgun (WGS) entry which is preliminary data.</text>
</comment>
<evidence type="ECO:0000256" key="5">
    <source>
        <dbReference type="ARBA" id="ARBA00022989"/>
    </source>
</evidence>
<protein>
    <recommendedName>
        <fullName evidence="8">ABC transmembrane type-1 domain-containing protein</fullName>
    </recommendedName>
</protein>
<evidence type="ECO:0000256" key="6">
    <source>
        <dbReference type="ARBA" id="ARBA00023136"/>
    </source>
</evidence>
<dbReference type="PROSITE" id="PS50928">
    <property type="entry name" value="ABC_TM1"/>
    <property type="match status" value="1"/>
</dbReference>
<dbReference type="PANTHER" id="PTHR30193">
    <property type="entry name" value="ABC TRANSPORTER PERMEASE PROTEIN"/>
    <property type="match status" value="1"/>
</dbReference>
<keyword evidence="5 7" id="KW-1133">Transmembrane helix</keyword>
<dbReference type="EMBL" id="PCVY01000013">
    <property type="protein sequence ID" value="PIQ87365.1"/>
    <property type="molecule type" value="Genomic_DNA"/>
</dbReference>
<keyword evidence="4 7" id="KW-0812">Transmembrane</keyword>
<evidence type="ECO:0000259" key="8">
    <source>
        <dbReference type="PROSITE" id="PS50928"/>
    </source>
</evidence>
<keyword evidence="2 7" id="KW-0813">Transport</keyword>
<dbReference type="PANTHER" id="PTHR30193:SF37">
    <property type="entry name" value="INNER MEMBRANE ABC TRANSPORTER PERMEASE PROTEIN YCJO"/>
    <property type="match status" value="1"/>
</dbReference>
<feature type="transmembrane region" description="Helical" evidence="7">
    <location>
        <begin position="12"/>
        <end position="35"/>
    </location>
</feature>
<dbReference type="SUPFAM" id="SSF161098">
    <property type="entry name" value="MetI-like"/>
    <property type="match status" value="1"/>
</dbReference>
<feature type="transmembrane region" description="Helical" evidence="7">
    <location>
        <begin position="214"/>
        <end position="233"/>
    </location>
</feature>
<organism evidence="9 10">
    <name type="scientific">Candidatus Abzuiibacterium crystallinum</name>
    <dbReference type="NCBI Taxonomy" id="1974748"/>
    <lineage>
        <taxon>Bacteria</taxon>
        <taxon>Pseudomonadati</taxon>
        <taxon>Candidatus Omnitrophota</taxon>
        <taxon>Candidatus Abzuiibacterium</taxon>
    </lineage>
</organism>
<feature type="transmembrane region" description="Helical" evidence="7">
    <location>
        <begin position="107"/>
        <end position="127"/>
    </location>
</feature>
<dbReference type="InterPro" id="IPR051393">
    <property type="entry name" value="ABC_transporter_permease"/>
</dbReference>
<dbReference type="Pfam" id="PF00528">
    <property type="entry name" value="BPD_transp_1"/>
    <property type="match status" value="1"/>
</dbReference>